<evidence type="ECO:0000256" key="1">
    <source>
        <dbReference type="SAM" id="MobiDB-lite"/>
    </source>
</evidence>
<evidence type="ECO:0000313" key="3">
    <source>
        <dbReference type="Proteomes" id="UP001642360"/>
    </source>
</evidence>
<dbReference type="EMBL" id="CAUOFW020002280">
    <property type="protein sequence ID" value="CAK9152676.1"/>
    <property type="molecule type" value="Genomic_DNA"/>
</dbReference>
<sequence length="85" mass="9355">KSNHSTGIWNDQLTNMGSQPHLGMLRSRNPAAMGRAPRAKQRMIEQGEGMGIDESPPNPTLDTSKDESGGKSNDPKLMGWTTRHR</sequence>
<feature type="region of interest" description="Disordered" evidence="1">
    <location>
        <begin position="1"/>
        <end position="85"/>
    </location>
</feature>
<comment type="caution">
    <text evidence="2">The sequence shown here is derived from an EMBL/GenBank/DDBJ whole genome shotgun (WGS) entry which is preliminary data.</text>
</comment>
<reference evidence="2 3" key="1">
    <citation type="submission" date="2024-02" db="EMBL/GenBank/DDBJ databases">
        <authorList>
            <person name="Vignale AGUSTIN F."/>
            <person name="Sosa J E."/>
            <person name="Modenutti C."/>
        </authorList>
    </citation>
    <scope>NUCLEOTIDE SEQUENCE [LARGE SCALE GENOMIC DNA]</scope>
</reference>
<proteinExistence type="predicted"/>
<name>A0ABC8S629_9AQUA</name>
<organism evidence="2 3">
    <name type="scientific">Ilex paraguariensis</name>
    <name type="common">yerba mate</name>
    <dbReference type="NCBI Taxonomy" id="185542"/>
    <lineage>
        <taxon>Eukaryota</taxon>
        <taxon>Viridiplantae</taxon>
        <taxon>Streptophyta</taxon>
        <taxon>Embryophyta</taxon>
        <taxon>Tracheophyta</taxon>
        <taxon>Spermatophyta</taxon>
        <taxon>Magnoliopsida</taxon>
        <taxon>eudicotyledons</taxon>
        <taxon>Gunneridae</taxon>
        <taxon>Pentapetalae</taxon>
        <taxon>asterids</taxon>
        <taxon>campanulids</taxon>
        <taxon>Aquifoliales</taxon>
        <taxon>Aquifoliaceae</taxon>
        <taxon>Ilex</taxon>
    </lineage>
</organism>
<feature type="compositionally biased region" description="Polar residues" evidence="1">
    <location>
        <begin position="1"/>
        <end position="18"/>
    </location>
</feature>
<dbReference type="Proteomes" id="UP001642360">
    <property type="component" value="Unassembled WGS sequence"/>
</dbReference>
<accession>A0ABC8S629</accession>
<keyword evidence="3" id="KW-1185">Reference proteome</keyword>
<dbReference type="AlphaFoldDB" id="A0ABC8S629"/>
<evidence type="ECO:0000313" key="2">
    <source>
        <dbReference type="EMBL" id="CAK9152676.1"/>
    </source>
</evidence>
<gene>
    <name evidence="2" type="ORF">ILEXP_LOCUS20901</name>
</gene>
<protein>
    <submittedName>
        <fullName evidence="2">Uncharacterized protein</fullName>
    </submittedName>
</protein>
<feature type="non-terminal residue" evidence="2">
    <location>
        <position position="1"/>
    </location>
</feature>